<evidence type="ECO:0008006" key="6">
    <source>
        <dbReference type="Google" id="ProtNLM"/>
    </source>
</evidence>
<feature type="chain" id="PRO_5013086167" description="Lipoprotein" evidence="1">
    <location>
        <begin position="22"/>
        <end position="161"/>
    </location>
</feature>
<keyword evidence="1" id="KW-0732">Signal</keyword>
<dbReference type="PANTHER" id="PTHR34801:SF6">
    <property type="entry name" value="SLL1620 PROTEIN"/>
    <property type="match status" value="1"/>
</dbReference>
<evidence type="ECO:0000313" key="4">
    <source>
        <dbReference type="Proteomes" id="UP000182660"/>
    </source>
</evidence>
<dbReference type="Proteomes" id="UP000183794">
    <property type="component" value="Unassembled WGS sequence"/>
</dbReference>
<name>A0A1L0ADC4_9GAMM</name>
<dbReference type="AlphaFoldDB" id="A0A1L0ADC4"/>
<dbReference type="Pfam" id="PF07386">
    <property type="entry name" value="DUF1499"/>
    <property type="match status" value="1"/>
</dbReference>
<dbReference type="EMBL" id="FPLJ01000079">
    <property type="protein sequence ID" value="SGY98526.1"/>
    <property type="molecule type" value="Genomic_DNA"/>
</dbReference>
<reference evidence="3 5" key="2">
    <citation type="submission" date="2016-11" db="EMBL/GenBank/DDBJ databases">
        <authorList>
            <person name="Jaros S."/>
            <person name="Januszkiewicz K."/>
            <person name="Wedrychowicz H."/>
        </authorList>
    </citation>
    <scope>NUCLEOTIDE SEQUENCE [LARGE SCALE GENOMIC DNA]</scope>
    <source>
        <strain evidence="3">NVI 5450</strain>
    </source>
</reference>
<sequence>MFSSRMFTRSTFVLTWSVLLAACTGTPPDNLGVVNSKLAACPESPNCVSSDSLDESHYVPAFKLEASAELAWSEIKAYLQAQRNMEIMIETTDYIYVESTSSLMRFVDDFELHLRLKDGIIAVRSASRLGKSDFGVNKKRVDDLYEALNDKGLVSEAPKPI</sequence>
<dbReference type="PIRSF" id="PIRSF026426">
    <property type="entry name" value="DUF1499"/>
    <property type="match status" value="1"/>
</dbReference>
<evidence type="ECO:0000256" key="1">
    <source>
        <dbReference type="SAM" id="SignalP"/>
    </source>
</evidence>
<dbReference type="EMBL" id="FPLD01000102">
    <property type="protein sequence ID" value="SGZ12484.1"/>
    <property type="molecule type" value="Genomic_DNA"/>
</dbReference>
<dbReference type="GeneID" id="61297461"/>
<dbReference type="OrthoDB" id="9793534at2"/>
<protein>
    <recommendedName>
        <fullName evidence="6">Lipoprotein</fullName>
    </recommendedName>
</protein>
<accession>A0A1L0ADC4</accession>
<evidence type="ECO:0000313" key="2">
    <source>
        <dbReference type="EMBL" id="SGY98526.1"/>
    </source>
</evidence>
<proteinExistence type="predicted"/>
<evidence type="ECO:0000313" key="5">
    <source>
        <dbReference type="Proteomes" id="UP000183794"/>
    </source>
</evidence>
<dbReference type="InterPro" id="IPR010865">
    <property type="entry name" value="DUF1499"/>
</dbReference>
<dbReference type="PROSITE" id="PS51257">
    <property type="entry name" value="PROKAR_LIPOPROTEIN"/>
    <property type="match status" value="1"/>
</dbReference>
<evidence type="ECO:0000313" key="3">
    <source>
        <dbReference type="EMBL" id="SGZ12484.1"/>
    </source>
</evidence>
<feature type="signal peptide" evidence="1">
    <location>
        <begin position="1"/>
        <end position="21"/>
    </location>
</feature>
<gene>
    <name evidence="2" type="ORF">MT2528_3648</name>
    <name evidence="3" type="ORF">NVI5450_3844</name>
</gene>
<dbReference type="PANTHER" id="PTHR34801">
    <property type="entry name" value="EXPRESSED PROTEIN"/>
    <property type="match status" value="1"/>
</dbReference>
<dbReference type="RefSeq" id="WP_075473175.1">
    <property type="nucleotide sequence ID" value="NZ_CAWQZC010000025.1"/>
</dbReference>
<dbReference type="Proteomes" id="UP000182660">
    <property type="component" value="Unassembled WGS sequence"/>
</dbReference>
<keyword evidence="4" id="KW-1185">Reference proteome</keyword>
<reference evidence="2 4" key="1">
    <citation type="submission" date="2016-11" db="EMBL/GenBank/DDBJ databases">
        <authorList>
            <person name="Klemetsen T."/>
        </authorList>
    </citation>
    <scope>NUCLEOTIDE SEQUENCE [LARGE SCALE GENOMIC DNA]</scope>
    <source>
        <strain evidence="2">MT 2528</strain>
    </source>
</reference>
<organism evidence="3 5">
    <name type="scientific">Moritella viscosa</name>
    <dbReference type="NCBI Taxonomy" id="80854"/>
    <lineage>
        <taxon>Bacteria</taxon>
        <taxon>Pseudomonadati</taxon>
        <taxon>Pseudomonadota</taxon>
        <taxon>Gammaproteobacteria</taxon>
        <taxon>Alteromonadales</taxon>
        <taxon>Moritellaceae</taxon>
        <taxon>Moritella</taxon>
    </lineage>
</organism>